<accession>A0A9P4I2W8</accession>
<proteinExistence type="predicted"/>
<organism evidence="3 4">
    <name type="scientific">Saccharata proteae CBS 121410</name>
    <dbReference type="NCBI Taxonomy" id="1314787"/>
    <lineage>
        <taxon>Eukaryota</taxon>
        <taxon>Fungi</taxon>
        <taxon>Dikarya</taxon>
        <taxon>Ascomycota</taxon>
        <taxon>Pezizomycotina</taxon>
        <taxon>Dothideomycetes</taxon>
        <taxon>Dothideomycetes incertae sedis</taxon>
        <taxon>Botryosphaeriales</taxon>
        <taxon>Saccharataceae</taxon>
        <taxon>Saccharata</taxon>
    </lineage>
</organism>
<feature type="region of interest" description="Disordered" evidence="2">
    <location>
        <begin position="211"/>
        <end position="249"/>
    </location>
</feature>
<dbReference type="Proteomes" id="UP000799776">
    <property type="component" value="Unassembled WGS sequence"/>
</dbReference>
<dbReference type="AlphaFoldDB" id="A0A9P4I2W8"/>
<protein>
    <submittedName>
        <fullName evidence="3">Uncharacterized protein</fullName>
    </submittedName>
</protein>
<evidence type="ECO:0000313" key="4">
    <source>
        <dbReference type="Proteomes" id="UP000799776"/>
    </source>
</evidence>
<name>A0A9P4I2W8_9PEZI</name>
<keyword evidence="1" id="KW-0175">Coiled coil</keyword>
<evidence type="ECO:0000256" key="2">
    <source>
        <dbReference type="SAM" id="MobiDB-lite"/>
    </source>
</evidence>
<dbReference type="OrthoDB" id="3937833at2759"/>
<dbReference type="EMBL" id="ML978711">
    <property type="protein sequence ID" value="KAF2092197.1"/>
    <property type="molecule type" value="Genomic_DNA"/>
</dbReference>
<reference evidence="3" key="1">
    <citation type="journal article" date="2020" name="Stud. Mycol.">
        <title>101 Dothideomycetes genomes: a test case for predicting lifestyles and emergence of pathogens.</title>
        <authorList>
            <person name="Haridas S."/>
            <person name="Albert R."/>
            <person name="Binder M."/>
            <person name="Bloem J."/>
            <person name="Labutti K."/>
            <person name="Salamov A."/>
            <person name="Andreopoulos B."/>
            <person name="Baker S."/>
            <person name="Barry K."/>
            <person name="Bills G."/>
            <person name="Bluhm B."/>
            <person name="Cannon C."/>
            <person name="Castanera R."/>
            <person name="Culley D."/>
            <person name="Daum C."/>
            <person name="Ezra D."/>
            <person name="Gonzalez J."/>
            <person name="Henrissat B."/>
            <person name="Kuo A."/>
            <person name="Liang C."/>
            <person name="Lipzen A."/>
            <person name="Lutzoni F."/>
            <person name="Magnuson J."/>
            <person name="Mondo S."/>
            <person name="Nolan M."/>
            <person name="Ohm R."/>
            <person name="Pangilinan J."/>
            <person name="Park H.-J."/>
            <person name="Ramirez L."/>
            <person name="Alfaro M."/>
            <person name="Sun H."/>
            <person name="Tritt A."/>
            <person name="Yoshinaga Y."/>
            <person name="Zwiers L.-H."/>
            <person name="Turgeon B."/>
            <person name="Goodwin S."/>
            <person name="Spatafora J."/>
            <person name="Crous P."/>
            <person name="Grigoriev I."/>
        </authorList>
    </citation>
    <scope>NUCLEOTIDE SEQUENCE</scope>
    <source>
        <strain evidence="3">CBS 121410</strain>
    </source>
</reference>
<evidence type="ECO:0000256" key="1">
    <source>
        <dbReference type="SAM" id="Coils"/>
    </source>
</evidence>
<sequence>MASPSSEIAAASFAVTSVAAVLEWRSPDDQAAQYIGSRGASGSCRVALDVGVDATHKKFKLDLRVPIDIKGLSKSTNIHILVQPEHITSLLCERSSMASAPHRVRTTFVQRKESASNRSLIIMTCETKRAITLIGPSKQFDMTPSTRKTKEILDKVQTFLNDTTTFKIYTSGEVFLDEQLQSMSRLATNSTSDMLPLKRMYGGRSGRILAKEDFDTSPPYDPPSYDEIGPTPSPPEKRGKRKQNVAGLSSAPILSEKRVKLTDQLELESLKDEVAMLRSEIKVLRSQKAELLSTTGTQAAETISGAQRPDADITRTTEYPRTTENTETSQPHLEDFTRRLDALDNRLSDVDHRHSTAVSQLEASFAGMMKEAEERFEERLKQTEERFNVRLEESETRSKVALEQAKADVDDAVRMADLRWGEKLAGEKRDLRESVKDEIRNVDERLKQTDERLNDRFEESEQWFEKRSEAVLEQAKADADDIVWSADLRWDEQLAGEKEELRDFVKEEMKNVEDGIKDDLRHGRAKITVAWD</sequence>
<evidence type="ECO:0000313" key="3">
    <source>
        <dbReference type="EMBL" id="KAF2092197.1"/>
    </source>
</evidence>
<gene>
    <name evidence="3" type="ORF">K490DRAFT_61639</name>
</gene>
<feature type="coiled-coil region" evidence="1">
    <location>
        <begin position="333"/>
        <end position="386"/>
    </location>
</feature>
<keyword evidence="4" id="KW-1185">Reference proteome</keyword>
<feature type="coiled-coil region" evidence="1">
    <location>
        <begin position="267"/>
        <end position="294"/>
    </location>
</feature>
<comment type="caution">
    <text evidence="3">The sequence shown here is derived from an EMBL/GenBank/DDBJ whole genome shotgun (WGS) entry which is preliminary data.</text>
</comment>